<feature type="region of interest" description="Disordered" evidence="4">
    <location>
        <begin position="535"/>
        <end position="555"/>
    </location>
</feature>
<evidence type="ECO:0000256" key="2">
    <source>
        <dbReference type="ARBA" id="ARBA00022679"/>
    </source>
</evidence>
<dbReference type="EMBL" id="BSDZ01000103">
    <property type="protein sequence ID" value="GLI71177.1"/>
    <property type="molecule type" value="Genomic_DNA"/>
</dbReference>
<keyword evidence="2" id="KW-0808">Transferase</keyword>
<evidence type="ECO:0000256" key="1">
    <source>
        <dbReference type="ARBA" id="ARBA00022676"/>
    </source>
</evidence>
<evidence type="ECO:0000259" key="5">
    <source>
        <dbReference type="Pfam" id="PF04577"/>
    </source>
</evidence>
<protein>
    <recommendedName>
        <fullName evidence="5">Glycosyltransferase 61 catalytic domain-containing protein</fullName>
    </recommendedName>
</protein>
<evidence type="ECO:0000256" key="4">
    <source>
        <dbReference type="SAM" id="MobiDB-lite"/>
    </source>
</evidence>
<dbReference type="PANTHER" id="PTHR20961:SF124">
    <property type="entry name" value="GLYCOSYLTRANSFERASE"/>
    <property type="match status" value="1"/>
</dbReference>
<gene>
    <name evidence="6" type="ORF">VaNZ11_016265</name>
</gene>
<keyword evidence="7" id="KW-1185">Reference proteome</keyword>
<keyword evidence="1" id="KW-0328">Glycosyltransferase</keyword>
<sequence length="583" mass="66774">MCGSDRRMLPCAHVVRRLCTAVALTFLGLYITIALAGTFQTGNAIAASTLDGDSRHLHGEPWSARTLLQAEGASNCPLPKVDMRRDRYHCVVWRKACVDQNVIVSFDPDVHPTTSMGTLPTLNVTDIMYNIPSKYGIGDRYRKGSALRFPPLYVRPSNDMEEEEELRNPTFSKCTLPILLYAHYPYNAAETYRYIFEKLVTLQEAGFFNRYVTLVPGVPPGTKVPSYTKFWYNSLSDRGVVSLSELSSRRSTDTAPNVTWEGTHIRCFEHIVGCRIRYDGYGLRFYNAGQHVVRHYMPHYLAQAASFEQQLFEKRGIRIPEDTGTLRVVFISRTPHQSTVGRTILNEAEIIQKCNSAKEADLPPTEWGVPYRKYFCFAHIFGENQLMDVWLMRQVDVILGMHGAGLTNSLYMKPGGSVIELRPFGFSGRESWANRYARFKTSSLRELPWNVFWYGIDTFNASLSEPGIFEQQDKPHFSKFRTIKARDRHVHLTWAAFRNHLLNIAAVSRTFERYLSLRLSGAYYITDDVMQAEVPGNDPHVEKNRQRNFTSPEEERRRILQFPISNRNLQIAATPDRLDARQP</sequence>
<evidence type="ECO:0000256" key="3">
    <source>
        <dbReference type="ARBA" id="ARBA00023180"/>
    </source>
</evidence>
<dbReference type="PANTHER" id="PTHR20961">
    <property type="entry name" value="GLYCOSYLTRANSFERASE"/>
    <property type="match status" value="1"/>
</dbReference>
<name>A0ABQ5SMG3_9CHLO</name>
<reference evidence="6 7" key="1">
    <citation type="journal article" date="2023" name="IScience">
        <title>Expanded male sex-determining region conserved during the evolution of homothallism in the green alga Volvox.</title>
        <authorList>
            <person name="Yamamoto K."/>
            <person name="Matsuzaki R."/>
            <person name="Mahakham W."/>
            <person name="Heman W."/>
            <person name="Sekimoto H."/>
            <person name="Kawachi M."/>
            <person name="Minakuchi Y."/>
            <person name="Toyoda A."/>
            <person name="Nozaki H."/>
        </authorList>
    </citation>
    <scope>NUCLEOTIDE SEQUENCE [LARGE SCALE GENOMIC DNA]</scope>
    <source>
        <strain evidence="6 7">NIES-4468</strain>
    </source>
</reference>
<accession>A0ABQ5SMG3</accession>
<keyword evidence="3" id="KW-0325">Glycoprotein</keyword>
<dbReference type="Pfam" id="PF04577">
    <property type="entry name" value="Glyco_transf_61"/>
    <property type="match status" value="1"/>
</dbReference>
<dbReference type="Proteomes" id="UP001165090">
    <property type="component" value="Unassembled WGS sequence"/>
</dbReference>
<dbReference type="InterPro" id="IPR007657">
    <property type="entry name" value="Glycosyltransferase_61"/>
</dbReference>
<comment type="caution">
    <text evidence="6">The sequence shown here is derived from an EMBL/GenBank/DDBJ whole genome shotgun (WGS) entry which is preliminary data.</text>
</comment>
<proteinExistence type="predicted"/>
<feature type="domain" description="Glycosyltransferase 61 catalytic" evidence="5">
    <location>
        <begin position="300"/>
        <end position="419"/>
    </location>
</feature>
<organism evidence="6 7">
    <name type="scientific">Volvox africanus</name>
    <dbReference type="NCBI Taxonomy" id="51714"/>
    <lineage>
        <taxon>Eukaryota</taxon>
        <taxon>Viridiplantae</taxon>
        <taxon>Chlorophyta</taxon>
        <taxon>core chlorophytes</taxon>
        <taxon>Chlorophyceae</taxon>
        <taxon>CS clade</taxon>
        <taxon>Chlamydomonadales</taxon>
        <taxon>Volvocaceae</taxon>
        <taxon>Volvox</taxon>
    </lineage>
</organism>
<dbReference type="InterPro" id="IPR049625">
    <property type="entry name" value="Glyco_transf_61_cat"/>
</dbReference>
<evidence type="ECO:0000313" key="6">
    <source>
        <dbReference type="EMBL" id="GLI71177.1"/>
    </source>
</evidence>
<evidence type="ECO:0000313" key="7">
    <source>
        <dbReference type="Proteomes" id="UP001165090"/>
    </source>
</evidence>